<accession>C8X4H3</accession>
<dbReference type="Pfam" id="PF12895">
    <property type="entry name" value="ANAPC3"/>
    <property type="match status" value="1"/>
</dbReference>
<dbReference type="eggNOG" id="COG0457">
    <property type="taxonomic scope" value="Bacteria"/>
</dbReference>
<evidence type="ECO:0000313" key="4">
    <source>
        <dbReference type="Proteomes" id="UP000001052"/>
    </source>
</evidence>
<name>C8X4H3_DESRD</name>
<evidence type="ECO:0000256" key="1">
    <source>
        <dbReference type="PROSITE-ProRule" id="PRU00339"/>
    </source>
</evidence>
<keyword evidence="1" id="KW-0802">TPR repeat</keyword>
<sequence>MDNKISWYEEILALEPHSKLFYSLAVLYRDAGQPEKALTVLADGLQNHPEHFPARLLQAQLYWEQDRQDEAARSLEPVLDNLERTPCLWPLWAQACGEENASTALALAGAVVQKQAGSLEAVLRAGLDAVTEPAGPAPSPQEQTSPENADNAGAQEAVVEAPSAEEDSPAAPSESPADSQKATGPDADPEWPDVSWPEETPAAEEPDPFEEAYDSERAPVRTKTMAAILAQQGECAEAEAIYSDLLQRTSDPGEREELTRRLEEVRRQRQESQEQQDSQDLLSTLQHLAQRLEARGSEPEEKPE</sequence>
<feature type="repeat" description="TPR" evidence="1">
    <location>
        <begin position="18"/>
        <end position="51"/>
    </location>
</feature>
<organism evidence="3 4">
    <name type="scientific">Desulfohalobium retbaense (strain ATCC 49708 / DSM 5692 / JCM 16813 / HR100)</name>
    <dbReference type="NCBI Taxonomy" id="485915"/>
    <lineage>
        <taxon>Bacteria</taxon>
        <taxon>Pseudomonadati</taxon>
        <taxon>Thermodesulfobacteriota</taxon>
        <taxon>Desulfovibrionia</taxon>
        <taxon>Desulfovibrionales</taxon>
        <taxon>Desulfohalobiaceae</taxon>
        <taxon>Desulfohalobium</taxon>
    </lineage>
</organism>
<evidence type="ECO:0000256" key="2">
    <source>
        <dbReference type="SAM" id="MobiDB-lite"/>
    </source>
</evidence>
<gene>
    <name evidence="3" type="ordered locus">Dret_1912</name>
</gene>
<dbReference type="Gene3D" id="1.25.40.10">
    <property type="entry name" value="Tetratricopeptide repeat domain"/>
    <property type="match status" value="1"/>
</dbReference>
<keyword evidence="4" id="KW-1185">Reference proteome</keyword>
<dbReference type="InterPro" id="IPR019734">
    <property type="entry name" value="TPR_rpt"/>
</dbReference>
<dbReference type="KEGG" id="drt:Dret_1912"/>
<proteinExistence type="predicted"/>
<feature type="compositionally biased region" description="Basic and acidic residues" evidence="2">
    <location>
        <begin position="251"/>
        <end position="272"/>
    </location>
</feature>
<feature type="compositionally biased region" description="Low complexity" evidence="2">
    <location>
        <begin position="169"/>
        <end position="179"/>
    </location>
</feature>
<dbReference type="AlphaFoldDB" id="C8X4H3"/>
<dbReference type="Proteomes" id="UP000001052">
    <property type="component" value="Chromosome"/>
</dbReference>
<feature type="compositionally biased region" description="Acidic residues" evidence="2">
    <location>
        <begin position="201"/>
        <end position="213"/>
    </location>
</feature>
<feature type="region of interest" description="Disordered" evidence="2">
    <location>
        <begin position="246"/>
        <end position="304"/>
    </location>
</feature>
<feature type="region of interest" description="Disordered" evidence="2">
    <location>
        <begin position="130"/>
        <end position="218"/>
    </location>
</feature>
<protein>
    <submittedName>
        <fullName evidence="3">Tetratricopeptide TPR_4</fullName>
    </submittedName>
</protein>
<dbReference type="InterPro" id="IPR011990">
    <property type="entry name" value="TPR-like_helical_dom_sf"/>
</dbReference>
<feature type="compositionally biased region" description="Basic and acidic residues" evidence="2">
    <location>
        <begin position="290"/>
        <end position="304"/>
    </location>
</feature>
<evidence type="ECO:0000313" key="3">
    <source>
        <dbReference type="EMBL" id="ACV69196.1"/>
    </source>
</evidence>
<dbReference type="STRING" id="485915.Dret_1912"/>
<feature type="compositionally biased region" description="Low complexity" evidence="2">
    <location>
        <begin position="273"/>
        <end position="286"/>
    </location>
</feature>
<dbReference type="EMBL" id="CP001734">
    <property type="protein sequence ID" value="ACV69196.1"/>
    <property type="molecule type" value="Genomic_DNA"/>
</dbReference>
<reference evidence="4" key="1">
    <citation type="submission" date="2009-09" db="EMBL/GenBank/DDBJ databases">
        <title>The complete chromosome of Desulfohalobium retbaense DSM 5692.</title>
        <authorList>
            <consortium name="US DOE Joint Genome Institute (JGI-PGF)"/>
            <person name="Lucas S."/>
            <person name="Copeland A."/>
            <person name="Lapidus A."/>
            <person name="Glavina del Rio T."/>
            <person name="Dalin E."/>
            <person name="Tice H."/>
            <person name="Bruce D."/>
            <person name="Goodwin L."/>
            <person name="Pitluck S."/>
            <person name="Kyrpides N."/>
            <person name="Mavromatis K."/>
            <person name="Ivanova N."/>
            <person name="Mikhailova N."/>
            <person name="Munk A.C."/>
            <person name="Brettin T."/>
            <person name="Detter J.C."/>
            <person name="Han C."/>
            <person name="Tapia R."/>
            <person name="Larimer F."/>
            <person name="Land M."/>
            <person name="Hauser L."/>
            <person name="Markowitz V."/>
            <person name="Cheng J.-F."/>
            <person name="Hugenholtz P."/>
            <person name="Woyke T."/>
            <person name="Wu D."/>
            <person name="Spring S."/>
            <person name="Klenk H.-P."/>
            <person name="Eisen J.A."/>
        </authorList>
    </citation>
    <scope>NUCLEOTIDE SEQUENCE [LARGE SCALE GENOMIC DNA]</scope>
    <source>
        <strain evidence="4">DSM 5692</strain>
    </source>
</reference>
<reference evidence="3 4" key="2">
    <citation type="journal article" date="2010" name="Stand. Genomic Sci.">
        <title>Complete genome sequence of Desulfohalobium retbaense type strain (HR(100)).</title>
        <authorList>
            <person name="Spring S."/>
            <person name="Nolan M."/>
            <person name="Lapidus A."/>
            <person name="Glavina Del Rio T."/>
            <person name="Copeland A."/>
            <person name="Tice H."/>
            <person name="Cheng J.F."/>
            <person name="Lucas S."/>
            <person name="Land M."/>
            <person name="Chen F."/>
            <person name="Bruce D."/>
            <person name="Goodwin L."/>
            <person name="Pitluck S."/>
            <person name="Ivanova N."/>
            <person name="Mavromatis K."/>
            <person name="Mikhailova N."/>
            <person name="Pati A."/>
            <person name="Chen A."/>
            <person name="Palaniappan K."/>
            <person name="Hauser L."/>
            <person name="Chang Y.J."/>
            <person name="Jeffries C.D."/>
            <person name="Munk C."/>
            <person name="Kiss H."/>
            <person name="Chain P."/>
            <person name="Han C."/>
            <person name="Brettin T."/>
            <person name="Detter J.C."/>
            <person name="Schuler E."/>
            <person name="Goker M."/>
            <person name="Rohde M."/>
            <person name="Bristow J."/>
            <person name="Eisen J.A."/>
            <person name="Markowitz V."/>
            <person name="Hugenholtz P."/>
            <person name="Kyrpides N.C."/>
            <person name="Klenk H.P."/>
        </authorList>
    </citation>
    <scope>NUCLEOTIDE SEQUENCE [LARGE SCALE GENOMIC DNA]</scope>
    <source>
        <strain evidence="3 4">DSM 5692</strain>
    </source>
</reference>
<dbReference type="PROSITE" id="PS50005">
    <property type="entry name" value="TPR"/>
    <property type="match status" value="1"/>
</dbReference>
<dbReference type="RefSeq" id="WP_015752339.1">
    <property type="nucleotide sequence ID" value="NC_013223.1"/>
</dbReference>
<dbReference type="SUPFAM" id="SSF48452">
    <property type="entry name" value="TPR-like"/>
    <property type="match status" value="1"/>
</dbReference>
<dbReference type="HOGENOM" id="CLU_059715_0_0_7"/>